<dbReference type="Proteomes" id="UP000077412">
    <property type="component" value="Chromosome"/>
</dbReference>
<name>A0A1B1Z963_9BACL</name>
<feature type="domain" description="Heparinase II/III-like C-terminal" evidence="5">
    <location>
        <begin position="365"/>
        <end position="515"/>
    </location>
</feature>
<dbReference type="PANTHER" id="PTHR39210">
    <property type="entry name" value="HEPARIN-SULFATE LYASE"/>
    <property type="match status" value="1"/>
</dbReference>
<dbReference type="Gene3D" id="2.70.98.70">
    <property type="match status" value="1"/>
</dbReference>
<evidence type="ECO:0000256" key="3">
    <source>
        <dbReference type="ARBA" id="ARBA00022764"/>
    </source>
</evidence>
<dbReference type="GO" id="GO:0042597">
    <property type="term" value="C:periplasmic space"/>
    <property type="evidence" value="ECO:0007669"/>
    <property type="project" value="UniProtKB-SubCell"/>
</dbReference>
<dbReference type="InterPro" id="IPR012480">
    <property type="entry name" value="Hepar_II_III_C"/>
</dbReference>
<dbReference type="PANTHER" id="PTHR39210:SF1">
    <property type="entry name" value="HEPARIN-SULFATE LYASE"/>
    <property type="match status" value="1"/>
</dbReference>
<evidence type="ECO:0000313" key="6">
    <source>
        <dbReference type="EMBL" id="ANX13982.1"/>
    </source>
</evidence>
<dbReference type="GO" id="GO:0016829">
    <property type="term" value="F:lyase activity"/>
    <property type="evidence" value="ECO:0007669"/>
    <property type="project" value="UniProtKB-KW"/>
</dbReference>
<accession>A0A1B1Z963</accession>
<evidence type="ECO:0000256" key="2">
    <source>
        <dbReference type="ARBA" id="ARBA00022729"/>
    </source>
</evidence>
<evidence type="ECO:0000256" key="4">
    <source>
        <dbReference type="ARBA" id="ARBA00023239"/>
    </source>
</evidence>
<dbReference type="OrthoDB" id="2532982at2"/>
<dbReference type="AlphaFoldDB" id="A0A1B1Z963"/>
<dbReference type="Gene3D" id="1.50.10.100">
    <property type="entry name" value="Chondroitin AC/alginate lyase"/>
    <property type="match status" value="1"/>
</dbReference>
<dbReference type="STRING" id="255247.ABE41_018375"/>
<dbReference type="KEGG" id="far:ABE41_018375"/>
<dbReference type="InterPro" id="IPR008929">
    <property type="entry name" value="Chondroitin_lyas"/>
</dbReference>
<sequence>MIKQLSSPRLFFTNEELCTIRNRLTSSDPNRMNINFQAIGENFFQEANQYCNEYRFTITYPNAPTIITMNYPIQISDILSLDDPPGYTEYPFWTQVSLHVKTRLETLTKAYCLTNQKEYLEKAKDILLSLCRFERWFEFPAKSALWSLSLPIITMCVSFSYDLLYHELSSDEKNIVEDSIQEKGLKPLLKLFGASDQHNIFVAGMSAMMIGALCLKGRKEDMDVYVNEAERYFSNYLDAKLNRRESEGLHYDTVALHNIVKALYANYRITGNSLIHHPYLTNDILNQIFYFQGCGNQATFANFSDSYTNLDVTSLLVLLSNTCKSPILYDYLRKHAYWSEDVLFYLKNADEYAASPDDIEDFPTSKIFPSIGWAALRSGWKDHTHMLGFTSSPSERDHNHLDQNNITVNVSGEWLLTNPGYQDYVPGPRRDFTLETIGHNCMLVNGKGQTTLGKSSIKQSLLSSFFEYVEGSSEHVYEIPLIWNRKIFHINKTNYLVIDDVVSDQNENLTYLFHSLGQWIEQSQVSYRLYGENHGLDLKFLHPKLVSSELKEFEGAESYGKYLELSVKSQEGPTISWINPLYGKAEEGTCSFINLPVKCKTDRLLERRAANYPYVYFHSQKIEDQISFTFSCDSEGDYFLYYRPYLSHKQGVYEIEVNGSIAATIDGYYEFELHGAIHDLGKHPLRKGKNTISFRVIEKNDKSSNYHMGMAEFFIKKEPLSDLVRFQNEKSPPHVKRTDELIILNWKDRSTNTLVINLLNSRLNVGKDYTDAHYFYQNKNRWGCINGSYLLNNEIWLVSKEACSFAIEKDGDLHTIWISSGTQQQIYLAAKGTVQSVKVNESLIDVKNSSELRLVIDKGEHQIQLRI</sequence>
<keyword evidence="7" id="KW-1185">Reference proteome</keyword>
<protein>
    <recommendedName>
        <fullName evidence="5">Heparinase II/III-like C-terminal domain-containing protein</fullName>
    </recommendedName>
</protein>
<keyword evidence="3" id="KW-0574">Periplasm</keyword>
<proteinExistence type="predicted"/>
<keyword evidence="2" id="KW-0732">Signal</keyword>
<dbReference type="SUPFAM" id="SSF48230">
    <property type="entry name" value="Chondroitin AC/alginate lyase"/>
    <property type="match status" value="1"/>
</dbReference>
<dbReference type="EMBL" id="CP016761">
    <property type="protein sequence ID" value="ANX13982.1"/>
    <property type="molecule type" value="Genomic_DNA"/>
</dbReference>
<evidence type="ECO:0000256" key="1">
    <source>
        <dbReference type="ARBA" id="ARBA00004418"/>
    </source>
</evidence>
<dbReference type="Pfam" id="PF07940">
    <property type="entry name" value="Hepar_II_III_C"/>
    <property type="match status" value="1"/>
</dbReference>
<dbReference type="RefSeq" id="WP_066293537.1">
    <property type="nucleotide sequence ID" value="NZ_CP016761.1"/>
</dbReference>
<keyword evidence="4" id="KW-0456">Lyase</keyword>
<reference evidence="6 7" key="1">
    <citation type="submission" date="2016-08" db="EMBL/GenBank/DDBJ databases">
        <title>Complete genome sequence of Fictibacillus arsenicus G25-54, a strain with toxicity to nematodes and a potential arsenic-resistance activity.</title>
        <authorList>
            <person name="Zheng Z."/>
        </authorList>
    </citation>
    <scope>NUCLEOTIDE SEQUENCE [LARGE SCALE GENOMIC DNA]</scope>
    <source>
        <strain evidence="6 7">G25-54</strain>
    </source>
</reference>
<evidence type="ECO:0000313" key="7">
    <source>
        <dbReference type="Proteomes" id="UP000077412"/>
    </source>
</evidence>
<organism evidence="6 7">
    <name type="scientific">Fictibacillus arsenicus</name>
    <dbReference type="NCBI Taxonomy" id="255247"/>
    <lineage>
        <taxon>Bacteria</taxon>
        <taxon>Bacillati</taxon>
        <taxon>Bacillota</taxon>
        <taxon>Bacilli</taxon>
        <taxon>Bacillales</taxon>
        <taxon>Fictibacillaceae</taxon>
        <taxon>Fictibacillus</taxon>
    </lineage>
</organism>
<comment type="subcellular location">
    <subcellularLocation>
        <location evidence="1">Periplasm</location>
    </subcellularLocation>
</comment>
<gene>
    <name evidence="6" type="ORF">ABE41_018375</name>
</gene>
<evidence type="ECO:0000259" key="5">
    <source>
        <dbReference type="Pfam" id="PF07940"/>
    </source>
</evidence>